<comment type="caution">
    <text evidence="1">The sequence shown here is derived from an EMBL/GenBank/DDBJ whole genome shotgun (WGS) entry which is preliminary data.</text>
</comment>
<gene>
    <name evidence="1" type="ORF">EQG79_00880</name>
</gene>
<proteinExistence type="predicted"/>
<protein>
    <submittedName>
        <fullName evidence="1">Uncharacterized protein</fullName>
    </submittedName>
</protein>
<accession>A0A4Q2USN5</accession>
<evidence type="ECO:0000313" key="2">
    <source>
        <dbReference type="Proteomes" id="UP000290407"/>
    </source>
</evidence>
<evidence type="ECO:0000313" key="1">
    <source>
        <dbReference type="EMBL" id="RYC70740.1"/>
    </source>
</evidence>
<dbReference type="RefSeq" id="WP_129599058.1">
    <property type="nucleotide sequence ID" value="NZ_SBLB01000001.1"/>
</dbReference>
<keyword evidence="2" id="KW-1185">Reference proteome</keyword>
<dbReference type="AlphaFoldDB" id="A0A4Q2USN5"/>
<name>A0A4Q2USN5_9BACT</name>
<organism evidence="1 2">
    <name type="scientific">Spirosoma sordidisoli</name>
    <dbReference type="NCBI Taxonomy" id="2502893"/>
    <lineage>
        <taxon>Bacteria</taxon>
        <taxon>Pseudomonadati</taxon>
        <taxon>Bacteroidota</taxon>
        <taxon>Cytophagia</taxon>
        <taxon>Cytophagales</taxon>
        <taxon>Cytophagaceae</taxon>
        <taxon>Spirosoma</taxon>
    </lineage>
</organism>
<dbReference type="Proteomes" id="UP000290407">
    <property type="component" value="Unassembled WGS sequence"/>
</dbReference>
<dbReference type="EMBL" id="SBLB01000001">
    <property type="protein sequence ID" value="RYC70740.1"/>
    <property type="molecule type" value="Genomic_DNA"/>
</dbReference>
<reference evidence="1 2" key="1">
    <citation type="submission" date="2019-01" db="EMBL/GenBank/DDBJ databases">
        <title>Spirosoma flava sp. nov., a propanil-degrading bacterium isolated from herbicide-contaminated soil.</title>
        <authorList>
            <person name="Zhang L."/>
            <person name="Jiang J.-D."/>
        </authorList>
    </citation>
    <scope>NUCLEOTIDE SEQUENCE [LARGE SCALE GENOMIC DNA]</scope>
    <source>
        <strain evidence="1 2">TY50</strain>
    </source>
</reference>
<sequence>MRFCMAYGSRCQKRTECGAYQRYRTHPDRRQIAAVELGKACIVSNHAQQEPVKKFNPVKGSM</sequence>